<organism evidence="2 3">
    <name type="scientific">Olea europaea subsp. europaea</name>
    <dbReference type="NCBI Taxonomy" id="158383"/>
    <lineage>
        <taxon>Eukaryota</taxon>
        <taxon>Viridiplantae</taxon>
        <taxon>Streptophyta</taxon>
        <taxon>Embryophyta</taxon>
        <taxon>Tracheophyta</taxon>
        <taxon>Spermatophyta</taxon>
        <taxon>Magnoliopsida</taxon>
        <taxon>eudicotyledons</taxon>
        <taxon>Gunneridae</taxon>
        <taxon>Pentapetalae</taxon>
        <taxon>asterids</taxon>
        <taxon>lamiids</taxon>
        <taxon>Lamiales</taxon>
        <taxon>Oleaceae</taxon>
        <taxon>Oleeae</taxon>
        <taxon>Olea</taxon>
    </lineage>
</organism>
<reference evidence="2 3" key="1">
    <citation type="submission" date="2019-12" db="EMBL/GenBank/DDBJ databases">
        <authorList>
            <person name="Alioto T."/>
            <person name="Alioto T."/>
            <person name="Gomez Garrido J."/>
        </authorList>
    </citation>
    <scope>NUCLEOTIDE SEQUENCE [LARGE SCALE GENOMIC DNA]</scope>
</reference>
<evidence type="ECO:0000313" key="2">
    <source>
        <dbReference type="EMBL" id="CAA2946308.1"/>
    </source>
</evidence>
<evidence type="ECO:0000313" key="3">
    <source>
        <dbReference type="Proteomes" id="UP000594638"/>
    </source>
</evidence>
<evidence type="ECO:0000256" key="1">
    <source>
        <dbReference type="SAM" id="MobiDB-lite"/>
    </source>
</evidence>
<gene>
    <name evidence="2" type="ORF">OLEA9_A015618</name>
</gene>
<accession>A0A8S0PF22</accession>
<protein>
    <recommendedName>
        <fullName evidence="4">DUF1985 domain-containing protein</fullName>
    </recommendedName>
</protein>
<dbReference type="Gramene" id="OE9A015618T1">
    <property type="protein sequence ID" value="OE9A015618C1"/>
    <property type="gene ID" value="OE9A015618"/>
</dbReference>
<sequence length="352" mass="39969">MPQADRYKLDLTLIIEGVFKALDNNVGIYMETLSIVDDLDLFFSYPWGRILYGRLIRDFRGRWARKFLDTTKKKEKAISYTVHDFPIAVQLHVYVTLRPTEIERGQPHIATLVLFDDRPVPALDDLVRNSVAPQFYAERLGTAEEGTFEDETSDEAHKDSGPVARRRSTVYLLCPTNCNGRIEPHDRRYSGHVDGSKNSHRNEALHREAQNHATRADEFKKLKDFISTVSSHPALQPLHVRLMWTSNPDNQTTEALQTMQATTRRLTAMTKTWGLTGKRETASAYFAICSFGVAEGGHHPLPGDRDKEQDMLPTGIEHLQDTADIEPCPDNDPVPVLTRTDEVQDIPSFIEN</sequence>
<feature type="region of interest" description="Disordered" evidence="1">
    <location>
        <begin position="143"/>
        <end position="162"/>
    </location>
</feature>
<evidence type="ECO:0008006" key="4">
    <source>
        <dbReference type="Google" id="ProtNLM"/>
    </source>
</evidence>
<dbReference type="EMBL" id="CACTIH010000063">
    <property type="protein sequence ID" value="CAA2946308.1"/>
    <property type="molecule type" value="Genomic_DNA"/>
</dbReference>
<keyword evidence="3" id="KW-1185">Reference proteome</keyword>
<dbReference type="Proteomes" id="UP000594638">
    <property type="component" value="Unassembled WGS sequence"/>
</dbReference>
<dbReference type="AlphaFoldDB" id="A0A8S0PF22"/>
<name>A0A8S0PF22_OLEEU</name>
<comment type="caution">
    <text evidence="2">The sequence shown here is derived from an EMBL/GenBank/DDBJ whole genome shotgun (WGS) entry which is preliminary data.</text>
</comment>
<dbReference type="OrthoDB" id="1114298at2759"/>
<proteinExistence type="predicted"/>